<dbReference type="OrthoDB" id="7773036at2759"/>
<dbReference type="GO" id="GO:0009097">
    <property type="term" value="P:isoleucine biosynthetic process"/>
    <property type="evidence" value="ECO:0007669"/>
    <property type="project" value="TreeGrafter"/>
</dbReference>
<keyword evidence="14" id="KW-1185">Reference proteome</keyword>
<dbReference type="InterPro" id="IPR000634">
    <property type="entry name" value="Ser/Thr_deHydtase_PyrdxlP-BS"/>
</dbReference>
<dbReference type="AlphaFoldDB" id="A0A5N7BMI2"/>
<dbReference type="GO" id="GO:0006567">
    <property type="term" value="P:L-threonine catabolic process"/>
    <property type="evidence" value="ECO:0007669"/>
    <property type="project" value="TreeGrafter"/>
</dbReference>
<dbReference type="GO" id="GO:0030170">
    <property type="term" value="F:pyridoxal phosphate binding"/>
    <property type="evidence" value="ECO:0007669"/>
    <property type="project" value="InterPro"/>
</dbReference>
<evidence type="ECO:0000256" key="10">
    <source>
        <dbReference type="ARBA" id="ARBA00049406"/>
    </source>
</evidence>
<dbReference type="GO" id="GO:0003941">
    <property type="term" value="F:L-serine ammonia-lyase activity"/>
    <property type="evidence" value="ECO:0007669"/>
    <property type="project" value="UniProtKB-EC"/>
</dbReference>
<dbReference type="GO" id="GO:0005737">
    <property type="term" value="C:cytoplasm"/>
    <property type="evidence" value="ECO:0007669"/>
    <property type="project" value="UniProtKB-SubCell"/>
</dbReference>
<dbReference type="GO" id="GO:0006565">
    <property type="term" value="P:L-serine catabolic process"/>
    <property type="evidence" value="ECO:0007669"/>
    <property type="project" value="TreeGrafter"/>
</dbReference>
<keyword evidence="6" id="KW-0312">Gluconeogenesis</keyword>
<reference evidence="13 14" key="1">
    <citation type="submission" date="2019-04" db="EMBL/GenBank/DDBJ databases">
        <title>Friends and foes A comparative genomics studyof 23 Aspergillus species from section Flavi.</title>
        <authorList>
            <consortium name="DOE Joint Genome Institute"/>
            <person name="Kjaerbolling I."/>
            <person name="Vesth T."/>
            <person name="Frisvad J.C."/>
            <person name="Nybo J.L."/>
            <person name="Theobald S."/>
            <person name="Kildgaard S."/>
            <person name="Isbrandt T."/>
            <person name="Kuo A."/>
            <person name="Sato A."/>
            <person name="Lyhne E.K."/>
            <person name="Kogle M.E."/>
            <person name="Wiebenga A."/>
            <person name="Kun R.S."/>
            <person name="Lubbers R.J."/>
            <person name="Makela M.R."/>
            <person name="Barry K."/>
            <person name="Chovatia M."/>
            <person name="Clum A."/>
            <person name="Daum C."/>
            <person name="Haridas S."/>
            <person name="He G."/>
            <person name="LaButti K."/>
            <person name="Lipzen A."/>
            <person name="Mondo S."/>
            <person name="Riley R."/>
            <person name="Salamov A."/>
            <person name="Simmons B.A."/>
            <person name="Magnuson J.K."/>
            <person name="Henrissat B."/>
            <person name="Mortensen U.H."/>
            <person name="Larsen T.O."/>
            <person name="Devries R.P."/>
            <person name="Grigoriev I.V."/>
            <person name="Machida M."/>
            <person name="Baker S.E."/>
            <person name="Andersen M.R."/>
        </authorList>
    </citation>
    <scope>NUCLEOTIDE SEQUENCE [LARGE SCALE GENOMIC DNA]</scope>
    <source>
        <strain evidence="13 14">IBT 29228</strain>
    </source>
</reference>
<comment type="similarity">
    <text evidence="4">Belongs to the serine/threonine dehydratase family.</text>
</comment>
<evidence type="ECO:0000256" key="7">
    <source>
        <dbReference type="ARBA" id="ARBA00022490"/>
    </source>
</evidence>
<protein>
    <recommendedName>
        <fullName evidence="5">L-serine ammonia-lyase</fullName>
        <ecNumber evidence="5">4.3.1.17</ecNumber>
    </recommendedName>
</protein>
<comment type="catalytic activity">
    <reaction evidence="10">
        <text>L-serine = pyruvate + NH4(+)</text>
        <dbReference type="Rhea" id="RHEA:19169"/>
        <dbReference type="ChEBI" id="CHEBI:15361"/>
        <dbReference type="ChEBI" id="CHEBI:28938"/>
        <dbReference type="ChEBI" id="CHEBI:33384"/>
        <dbReference type="EC" id="4.3.1.17"/>
    </reaction>
</comment>
<accession>A0A5N7BMI2</accession>
<evidence type="ECO:0000313" key="13">
    <source>
        <dbReference type="EMBL" id="KAE8383026.1"/>
    </source>
</evidence>
<dbReference type="PANTHER" id="PTHR48078:SF4">
    <property type="entry name" value="DEHYDRATASE, PUTATIVE (AFU_ORTHOLOGUE AFUA_4G07810)-RELATED"/>
    <property type="match status" value="1"/>
</dbReference>
<dbReference type="Pfam" id="PF00291">
    <property type="entry name" value="PALP"/>
    <property type="match status" value="1"/>
</dbReference>
<evidence type="ECO:0000256" key="11">
    <source>
        <dbReference type="SAM" id="MobiDB-lite"/>
    </source>
</evidence>
<keyword evidence="7" id="KW-0963">Cytoplasm</keyword>
<evidence type="ECO:0000313" key="14">
    <source>
        <dbReference type="Proteomes" id="UP000326198"/>
    </source>
</evidence>
<keyword evidence="8" id="KW-0663">Pyridoxal phosphate</keyword>
<dbReference type="PANTHER" id="PTHR48078">
    <property type="entry name" value="THREONINE DEHYDRATASE, MITOCHONDRIAL-RELATED"/>
    <property type="match status" value="1"/>
</dbReference>
<dbReference type="Gene3D" id="3.40.50.1100">
    <property type="match status" value="2"/>
</dbReference>
<feature type="region of interest" description="Disordered" evidence="11">
    <location>
        <begin position="350"/>
        <end position="394"/>
    </location>
</feature>
<evidence type="ECO:0000256" key="2">
    <source>
        <dbReference type="ARBA" id="ARBA00004496"/>
    </source>
</evidence>
<sequence>MGSIALEQAQPSFKTPWVETPLVESSSLSRAAGCRVFLKLENIQPSGSFKSRAMGNQILSHLIKPENANRPVHFYASSGGNAGLAAVCAARSLGYPCTVVVPLSTKPLMVQKLLTAGAADVIQHGDTFLAAGEYMREVIMKNKDDGECDDIAKIALHPFDNEPIWEGNSTLIDELATQLPPPVGEDEEAAHRGRPLPVDAIICSVGGGGLLNGLVMGIERHRQLQKMSSSYASNPVSQSNPINLLAVETLGTDSLAAAVAKKSLVSLPKITSQATSLGAIRVSERTFQYAISPPQGIAVHSAVLSDADAARGVLRLADDHRTLVELACGVCVEAAVGDAAKARASTSSDALASGIKKRKREDGDEPSQRDEGYGDDRSSATENETESESGGEFQSKLKQLVPGLNSDSRVVIIVCGGSNITIDMAMEYRQLLNEGWGN</sequence>
<comment type="pathway">
    <text evidence="3">Carbohydrate biosynthesis; gluconeogenesis.</text>
</comment>
<feature type="domain" description="Tryptophan synthase beta chain-like PALP" evidence="12">
    <location>
        <begin position="19"/>
        <end position="343"/>
    </location>
</feature>
<dbReference type="GO" id="GO:0006094">
    <property type="term" value="P:gluconeogenesis"/>
    <property type="evidence" value="ECO:0007669"/>
    <property type="project" value="UniProtKB-KW"/>
</dbReference>
<keyword evidence="9" id="KW-0456">Lyase</keyword>
<dbReference type="SUPFAM" id="SSF53686">
    <property type="entry name" value="Tryptophan synthase beta subunit-like PLP-dependent enzymes"/>
    <property type="match status" value="1"/>
</dbReference>
<dbReference type="InterPro" id="IPR036052">
    <property type="entry name" value="TrpB-like_PALP_sf"/>
</dbReference>
<gene>
    <name evidence="13" type="ORF">BDV26DRAFT_277712</name>
</gene>
<comment type="cofactor">
    <cofactor evidence="1">
        <name>pyridoxal 5'-phosphate</name>
        <dbReference type="ChEBI" id="CHEBI:597326"/>
    </cofactor>
</comment>
<feature type="compositionally biased region" description="Basic and acidic residues" evidence="11">
    <location>
        <begin position="360"/>
        <end position="379"/>
    </location>
</feature>
<organism evidence="13 14">
    <name type="scientific">Aspergillus bertholletiae</name>
    <dbReference type="NCBI Taxonomy" id="1226010"/>
    <lineage>
        <taxon>Eukaryota</taxon>
        <taxon>Fungi</taxon>
        <taxon>Dikarya</taxon>
        <taxon>Ascomycota</taxon>
        <taxon>Pezizomycotina</taxon>
        <taxon>Eurotiomycetes</taxon>
        <taxon>Eurotiomycetidae</taxon>
        <taxon>Eurotiales</taxon>
        <taxon>Aspergillaceae</taxon>
        <taxon>Aspergillus</taxon>
        <taxon>Aspergillus subgen. Circumdati</taxon>
    </lineage>
</organism>
<dbReference type="Proteomes" id="UP000326198">
    <property type="component" value="Unassembled WGS sequence"/>
</dbReference>
<dbReference type="FunFam" id="3.40.50.1100:FF:000040">
    <property type="entry name" value="L-serine dehydratase, putative"/>
    <property type="match status" value="1"/>
</dbReference>
<dbReference type="GO" id="GO:0004794">
    <property type="term" value="F:threonine deaminase activity"/>
    <property type="evidence" value="ECO:0007669"/>
    <property type="project" value="TreeGrafter"/>
</dbReference>
<name>A0A5N7BMI2_9EURO</name>
<dbReference type="EC" id="4.3.1.17" evidence="5"/>
<dbReference type="InterPro" id="IPR050147">
    <property type="entry name" value="Ser/Thr_Dehydratase"/>
</dbReference>
<dbReference type="InterPro" id="IPR001926">
    <property type="entry name" value="TrpB-like_PALP"/>
</dbReference>
<evidence type="ECO:0000256" key="6">
    <source>
        <dbReference type="ARBA" id="ARBA00022432"/>
    </source>
</evidence>
<comment type="subcellular location">
    <subcellularLocation>
        <location evidence="2">Cytoplasm</location>
    </subcellularLocation>
</comment>
<proteinExistence type="inferred from homology"/>
<dbReference type="EMBL" id="ML736158">
    <property type="protein sequence ID" value="KAE8383026.1"/>
    <property type="molecule type" value="Genomic_DNA"/>
</dbReference>
<evidence type="ECO:0000256" key="3">
    <source>
        <dbReference type="ARBA" id="ARBA00004742"/>
    </source>
</evidence>
<evidence type="ECO:0000256" key="1">
    <source>
        <dbReference type="ARBA" id="ARBA00001933"/>
    </source>
</evidence>
<dbReference type="PROSITE" id="PS00165">
    <property type="entry name" value="DEHYDRATASE_SER_THR"/>
    <property type="match status" value="1"/>
</dbReference>
<evidence type="ECO:0000259" key="12">
    <source>
        <dbReference type="Pfam" id="PF00291"/>
    </source>
</evidence>
<evidence type="ECO:0000256" key="9">
    <source>
        <dbReference type="ARBA" id="ARBA00023239"/>
    </source>
</evidence>
<evidence type="ECO:0000256" key="5">
    <source>
        <dbReference type="ARBA" id="ARBA00012093"/>
    </source>
</evidence>
<evidence type="ECO:0000256" key="4">
    <source>
        <dbReference type="ARBA" id="ARBA00010869"/>
    </source>
</evidence>
<evidence type="ECO:0000256" key="8">
    <source>
        <dbReference type="ARBA" id="ARBA00022898"/>
    </source>
</evidence>